<proteinExistence type="inferred from homology"/>
<reference evidence="17 18" key="1">
    <citation type="journal article" date="2019" name="Emerg. Microbes Infect.">
        <title>Comprehensive subspecies identification of 175 nontuberculous mycobacteria species based on 7547 genomic profiles.</title>
        <authorList>
            <person name="Matsumoto Y."/>
            <person name="Kinjo T."/>
            <person name="Motooka D."/>
            <person name="Nabeya D."/>
            <person name="Jung N."/>
            <person name="Uechi K."/>
            <person name="Horii T."/>
            <person name="Iida T."/>
            <person name="Fujita J."/>
            <person name="Nakamura S."/>
        </authorList>
    </citation>
    <scope>NUCLEOTIDE SEQUENCE [LARGE SCALE GENOMIC DNA]</scope>
    <source>
        <strain evidence="17 18">JCM 18538</strain>
    </source>
</reference>
<evidence type="ECO:0000313" key="18">
    <source>
        <dbReference type="Proteomes" id="UP000467428"/>
    </source>
</evidence>
<dbReference type="InterPro" id="IPR029057">
    <property type="entry name" value="PRTase-like"/>
</dbReference>
<dbReference type="UniPathway" id="UPA00574">
    <property type="reaction ID" value="UER00636"/>
</dbReference>
<dbReference type="Proteomes" id="UP000467428">
    <property type="component" value="Chromosome"/>
</dbReference>
<comment type="cofactor">
    <cofactor evidence="15">
        <name>Mg(2+)</name>
        <dbReference type="ChEBI" id="CHEBI:18420"/>
    </cofactor>
    <text evidence="15">Binds 1 Mg(2+) ion per subunit. The magnesium is bound as Mg-PRPP.</text>
</comment>
<dbReference type="GO" id="GO:0000287">
    <property type="term" value="F:magnesium ion binding"/>
    <property type="evidence" value="ECO:0007669"/>
    <property type="project" value="UniProtKB-UniRule"/>
</dbReference>
<evidence type="ECO:0000313" key="17">
    <source>
        <dbReference type="EMBL" id="BBY49105.1"/>
    </source>
</evidence>
<dbReference type="Pfam" id="PF14681">
    <property type="entry name" value="UPRTase"/>
    <property type="match status" value="1"/>
</dbReference>
<feature type="binding site" evidence="15">
    <location>
        <begin position="129"/>
        <end position="137"/>
    </location>
    <ligand>
        <name>5-phospho-alpha-D-ribose 1-diphosphate</name>
        <dbReference type="ChEBI" id="CHEBI:58017"/>
    </ligand>
</feature>
<dbReference type="InterPro" id="IPR034332">
    <property type="entry name" value="Upp_B"/>
</dbReference>
<evidence type="ECO:0000256" key="14">
    <source>
        <dbReference type="ARBA" id="ARBA00079807"/>
    </source>
</evidence>
<keyword evidence="5 15" id="KW-0328">Glycosyltransferase</keyword>
<dbReference type="InterPro" id="IPR000836">
    <property type="entry name" value="PRTase_dom"/>
</dbReference>
<dbReference type="GO" id="GO:0004845">
    <property type="term" value="F:uracil phosphoribosyltransferase activity"/>
    <property type="evidence" value="ECO:0007669"/>
    <property type="project" value="UniProtKB-UniRule"/>
</dbReference>
<evidence type="ECO:0000256" key="12">
    <source>
        <dbReference type="ARBA" id="ARBA00056901"/>
    </source>
</evidence>
<keyword evidence="7 15" id="KW-0547">Nucleotide-binding</keyword>
<evidence type="ECO:0000256" key="4">
    <source>
        <dbReference type="ARBA" id="ARBA00022533"/>
    </source>
</evidence>
<evidence type="ECO:0000256" key="3">
    <source>
        <dbReference type="ARBA" id="ARBA00011894"/>
    </source>
</evidence>
<dbReference type="HAMAP" id="MF_01218_B">
    <property type="entry name" value="Upp_B"/>
    <property type="match status" value="1"/>
</dbReference>
<comment type="function">
    <text evidence="12 15">Catalyzes the conversion of uracil and 5-phospho-alpha-D-ribose 1-diphosphate (PRPP) to UMP and diphosphate.</text>
</comment>
<dbReference type="EMBL" id="AP022593">
    <property type="protein sequence ID" value="BBY49105.1"/>
    <property type="molecule type" value="Genomic_DNA"/>
</dbReference>
<dbReference type="CDD" id="cd06223">
    <property type="entry name" value="PRTases_typeI"/>
    <property type="match status" value="1"/>
</dbReference>
<evidence type="ECO:0000259" key="16">
    <source>
        <dbReference type="Pfam" id="PF14681"/>
    </source>
</evidence>
<evidence type="ECO:0000256" key="15">
    <source>
        <dbReference type="HAMAP-Rule" id="MF_01218"/>
    </source>
</evidence>
<dbReference type="AlphaFoldDB" id="A0A7I7RZE2"/>
<comment type="similarity">
    <text evidence="2 15">Belongs to the UPRTase family.</text>
</comment>
<evidence type="ECO:0000256" key="5">
    <source>
        <dbReference type="ARBA" id="ARBA00022676"/>
    </source>
</evidence>
<name>A0A7I7RZE2_9MYCO</name>
<dbReference type="Gene3D" id="3.40.50.2020">
    <property type="match status" value="1"/>
</dbReference>
<organism evidence="17 18">
    <name type="scientific">Mycolicibacterium arabiense</name>
    <dbReference type="NCBI Taxonomy" id="1286181"/>
    <lineage>
        <taxon>Bacteria</taxon>
        <taxon>Bacillati</taxon>
        <taxon>Actinomycetota</taxon>
        <taxon>Actinomycetes</taxon>
        <taxon>Mycobacteriales</taxon>
        <taxon>Mycobacteriaceae</taxon>
        <taxon>Mycolicibacterium</taxon>
    </lineage>
</organism>
<dbReference type="GO" id="GO:0006223">
    <property type="term" value="P:uracil salvage"/>
    <property type="evidence" value="ECO:0007669"/>
    <property type="project" value="InterPro"/>
</dbReference>
<dbReference type="NCBIfam" id="TIGR01091">
    <property type="entry name" value="upp"/>
    <property type="match status" value="1"/>
</dbReference>
<sequence>MDVRVVDHPLAAARLTKLRDERTDNAGFRAALRDLTLMLVYEATRDLESEAVPVRTPLADTTGSRLASPPLLVPVLRAGLGMVDQAHALIPEAHVGFVGVARDETTAQPTPYLESLPEDLSRQPVMVLDPMLATGGSMAYTLGLLKARRAVDITAVCVVCAPEGIAALDRVVPDLKLYTAAVDDGLNDVAYIMPGLGDAGDRQFGPR</sequence>
<feature type="binding site" evidence="15">
    <location>
        <position position="77"/>
    </location>
    <ligand>
        <name>5-phospho-alpha-D-ribose 1-diphosphate</name>
        <dbReference type="ChEBI" id="CHEBI:58017"/>
    </ligand>
</feature>
<dbReference type="InterPro" id="IPR005765">
    <property type="entry name" value="UPRT"/>
</dbReference>
<gene>
    <name evidence="17" type="primary">upp_2</name>
    <name evidence="15" type="synonym">upp</name>
    <name evidence="17" type="ORF">MARA_25730</name>
</gene>
<dbReference type="GO" id="GO:0005737">
    <property type="term" value="C:cytoplasm"/>
    <property type="evidence" value="ECO:0007669"/>
    <property type="project" value="UniProtKB-ARBA"/>
</dbReference>
<dbReference type="GO" id="GO:0044206">
    <property type="term" value="P:UMP salvage"/>
    <property type="evidence" value="ECO:0007669"/>
    <property type="project" value="UniProtKB-UniRule"/>
</dbReference>
<dbReference type="PANTHER" id="PTHR32315">
    <property type="entry name" value="ADENINE PHOSPHORIBOSYLTRANSFERASE"/>
    <property type="match status" value="1"/>
</dbReference>
<dbReference type="SUPFAM" id="SSF53271">
    <property type="entry name" value="PRTase-like"/>
    <property type="match status" value="1"/>
</dbReference>
<comment type="catalytic activity">
    <reaction evidence="11 15">
        <text>UMP + diphosphate = 5-phospho-alpha-D-ribose 1-diphosphate + uracil</text>
        <dbReference type="Rhea" id="RHEA:13017"/>
        <dbReference type="ChEBI" id="CHEBI:17568"/>
        <dbReference type="ChEBI" id="CHEBI:33019"/>
        <dbReference type="ChEBI" id="CHEBI:57865"/>
        <dbReference type="ChEBI" id="CHEBI:58017"/>
        <dbReference type="EC" id="2.4.2.9"/>
    </reaction>
</comment>
<dbReference type="GO" id="GO:0005525">
    <property type="term" value="F:GTP binding"/>
    <property type="evidence" value="ECO:0007669"/>
    <property type="project" value="UniProtKB-KW"/>
</dbReference>
<comment type="pathway">
    <text evidence="1 15">Pyrimidine metabolism; UMP biosynthesis via salvage pathway; UMP from uracil: step 1/1.</text>
</comment>
<comment type="activity regulation">
    <text evidence="15">Allosterically activated by GTP.</text>
</comment>
<dbReference type="EC" id="2.4.2.9" evidence="3 15"/>
<dbReference type="PANTHER" id="PTHR32315:SF4">
    <property type="entry name" value="URACIL PHOSPHORIBOSYLTRANSFERASE, CHLOROPLASTIC"/>
    <property type="match status" value="1"/>
</dbReference>
<geneLocation type="plasmid" evidence="18">
    <name>pjcm18538 dna</name>
</geneLocation>
<dbReference type="InterPro" id="IPR050054">
    <property type="entry name" value="UPRTase/APRTase"/>
</dbReference>
<keyword evidence="6 15" id="KW-0808">Transferase</keyword>
<evidence type="ECO:0000256" key="6">
    <source>
        <dbReference type="ARBA" id="ARBA00022679"/>
    </source>
</evidence>
<keyword evidence="8 15" id="KW-0460">Magnesium</keyword>
<evidence type="ECO:0000256" key="10">
    <source>
        <dbReference type="ARBA" id="ARBA00031082"/>
    </source>
</evidence>
<accession>A0A7I7RZE2</accession>
<dbReference type="KEGG" id="marz:MARA_25730"/>
<keyword evidence="18" id="KW-1185">Reference proteome</keyword>
<feature type="binding site" evidence="15">
    <location>
        <position position="192"/>
    </location>
    <ligand>
        <name>uracil</name>
        <dbReference type="ChEBI" id="CHEBI:17568"/>
    </ligand>
</feature>
<evidence type="ECO:0000256" key="13">
    <source>
        <dbReference type="ARBA" id="ARBA00072146"/>
    </source>
</evidence>
<evidence type="ECO:0000256" key="11">
    <source>
        <dbReference type="ARBA" id="ARBA00052919"/>
    </source>
</evidence>
<feature type="binding site" evidence="15">
    <location>
        <position position="102"/>
    </location>
    <ligand>
        <name>5-phospho-alpha-D-ribose 1-diphosphate</name>
        <dbReference type="ChEBI" id="CHEBI:58017"/>
    </ligand>
</feature>
<dbReference type="FunFam" id="3.40.50.2020:FF:000003">
    <property type="entry name" value="Uracil phosphoribosyltransferase"/>
    <property type="match status" value="1"/>
</dbReference>
<feature type="domain" description="Phosphoribosyltransferase" evidence="16">
    <location>
        <begin position="5"/>
        <end position="205"/>
    </location>
</feature>
<keyword evidence="9 15" id="KW-0342">GTP-binding</keyword>
<dbReference type="NCBIfam" id="NF001097">
    <property type="entry name" value="PRK00129.1"/>
    <property type="match status" value="1"/>
</dbReference>
<evidence type="ECO:0000256" key="8">
    <source>
        <dbReference type="ARBA" id="ARBA00022842"/>
    </source>
</evidence>
<keyword evidence="4 15" id="KW-0021">Allosteric enzyme</keyword>
<evidence type="ECO:0000256" key="1">
    <source>
        <dbReference type="ARBA" id="ARBA00005180"/>
    </source>
</evidence>
<feature type="binding site" evidence="15">
    <location>
        <begin position="197"/>
        <end position="199"/>
    </location>
    <ligand>
        <name>uracil</name>
        <dbReference type="ChEBI" id="CHEBI:17568"/>
    </ligand>
</feature>
<feature type="binding site" evidence="15">
    <location>
        <position position="198"/>
    </location>
    <ligand>
        <name>5-phospho-alpha-D-ribose 1-diphosphate</name>
        <dbReference type="ChEBI" id="CHEBI:58017"/>
    </ligand>
</feature>
<evidence type="ECO:0000256" key="7">
    <source>
        <dbReference type="ARBA" id="ARBA00022741"/>
    </source>
</evidence>
<dbReference type="RefSeq" id="WP_163918792.1">
    <property type="nucleotide sequence ID" value="NZ_AP022593.1"/>
</dbReference>
<evidence type="ECO:0000256" key="2">
    <source>
        <dbReference type="ARBA" id="ARBA00009516"/>
    </source>
</evidence>
<evidence type="ECO:0000256" key="9">
    <source>
        <dbReference type="ARBA" id="ARBA00023134"/>
    </source>
</evidence>
<protein>
    <recommendedName>
        <fullName evidence="13 15">Uracil phosphoribosyltransferase</fullName>
        <ecNumber evidence="3 15">2.4.2.9</ecNumber>
    </recommendedName>
    <alternativeName>
        <fullName evidence="10 15">UMP pyrophosphorylase</fullName>
    </alternativeName>
    <alternativeName>
        <fullName evidence="14 15">UPRTase</fullName>
    </alternativeName>
</protein>